<dbReference type="GO" id="GO:0032259">
    <property type="term" value="P:methylation"/>
    <property type="evidence" value="ECO:0007669"/>
    <property type="project" value="UniProtKB-KW"/>
</dbReference>
<feature type="domain" description="Methyltransferase" evidence="3">
    <location>
        <begin position="53"/>
        <end position="148"/>
    </location>
</feature>
<keyword evidence="2" id="KW-0808">Transferase</keyword>
<evidence type="ECO:0000256" key="1">
    <source>
        <dbReference type="ARBA" id="ARBA00022603"/>
    </source>
</evidence>
<evidence type="ECO:0000313" key="4">
    <source>
        <dbReference type="EMBL" id="GGO43957.1"/>
    </source>
</evidence>
<dbReference type="Proteomes" id="UP000631535">
    <property type="component" value="Unassembled WGS sequence"/>
</dbReference>
<dbReference type="Pfam" id="PF13649">
    <property type="entry name" value="Methyltransf_25"/>
    <property type="match status" value="1"/>
</dbReference>
<dbReference type="PANTHER" id="PTHR43861">
    <property type="entry name" value="TRANS-ACONITATE 2-METHYLTRANSFERASE-RELATED"/>
    <property type="match status" value="1"/>
</dbReference>
<evidence type="ECO:0000313" key="5">
    <source>
        <dbReference type="Proteomes" id="UP000631535"/>
    </source>
</evidence>
<gene>
    <name evidence="4" type="ORF">GCM10012287_08380</name>
</gene>
<keyword evidence="5" id="KW-1185">Reference proteome</keyword>
<dbReference type="SUPFAM" id="SSF53335">
    <property type="entry name" value="S-adenosyl-L-methionine-dependent methyltransferases"/>
    <property type="match status" value="1"/>
</dbReference>
<comment type="caution">
    <text evidence="4">The sequence shown here is derived from an EMBL/GenBank/DDBJ whole genome shotgun (WGS) entry which is preliminary data.</text>
</comment>
<dbReference type="GO" id="GO:0008168">
    <property type="term" value="F:methyltransferase activity"/>
    <property type="evidence" value="ECO:0007669"/>
    <property type="project" value="UniProtKB-KW"/>
</dbReference>
<dbReference type="EMBL" id="BMMP01000002">
    <property type="protein sequence ID" value="GGO43957.1"/>
    <property type="molecule type" value="Genomic_DNA"/>
</dbReference>
<sequence length="233" mass="25169">MDPDWLLDELAHAGPEHLDPGFVAGFDRKQGHPDPRPDIELLQAHGLDGSSVVVDIGAGTGQFAVPAARHFGRVVAVEISPAMRDVLRERAASEGLTALDCVPGGFLGYEHAGEPADAVFTRHALHQLPDFWKVFALRRIHAALRPGGVLRLHDLVYDFAPGDTETALEGWLSAVGDDPAVAYTRADLAEHVRTEHSTFTWLLEPMLTATGFEITDSAVRGSVFASYTCVRTG</sequence>
<protein>
    <submittedName>
        <fullName evidence="4">Class I SAM-dependent methyltransferase</fullName>
    </submittedName>
</protein>
<dbReference type="PANTHER" id="PTHR43861:SF1">
    <property type="entry name" value="TRANS-ACONITATE 2-METHYLTRANSFERASE"/>
    <property type="match status" value="1"/>
</dbReference>
<dbReference type="Gene3D" id="3.40.50.150">
    <property type="entry name" value="Vaccinia Virus protein VP39"/>
    <property type="match status" value="1"/>
</dbReference>
<name>A0ABQ2LWH1_9ACTN</name>
<dbReference type="CDD" id="cd02440">
    <property type="entry name" value="AdoMet_MTases"/>
    <property type="match status" value="1"/>
</dbReference>
<accession>A0ABQ2LWH1</accession>
<dbReference type="InterPro" id="IPR029063">
    <property type="entry name" value="SAM-dependent_MTases_sf"/>
</dbReference>
<evidence type="ECO:0000256" key="2">
    <source>
        <dbReference type="ARBA" id="ARBA00022679"/>
    </source>
</evidence>
<keyword evidence="1 4" id="KW-0489">Methyltransferase</keyword>
<reference evidence="5" key="1">
    <citation type="journal article" date="2019" name="Int. J. Syst. Evol. Microbiol.">
        <title>The Global Catalogue of Microorganisms (GCM) 10K type strain sequencing project: providing services to taxonomists for standard genome sequencing and annotation.</title>
        <authorList>
            <consortium name="The Broad Institute Genomics Platform"/>
            <consortium name="The Broad Institute Genome Sequencing Center for Infectious Disease"/>
            <person name="Wu L."/>
            <person name="Ma J."/>
        </authorList>
    </citation>
    <scope>NUCLEOTIDE SEQUENCE [LARGE SCALE GENOMIC DNA]</scope>
    <source>
        <strain evidence="5">CGMCC 4.7178</strain>
    </source>
</reference>
<dbReference type="InterPro" id="IPR041698">
    <property type="entry name" value="Methyltransf_25"/>
</dbReference>
<organism evidence="4 5">
    <name type="scientific">Streptomyces daqingensis</name>
    <dbReference type="NCBI Taxonomy" id="1472640"/>
    <lineage>
        <taxon>Bacteria</taxon>
        <taxon>Bacillati</taxon>
        <taxon>Actinomycetota</taxon>
        <taxon>Actinomycetes</taxon>
        <taxon>Kitasatosporales</taxon>
        <taxon>Streptomycetaceae</taxon>
        <taxon>Streptomyces</taxon>
    </lineage>
</organism>
<proteinExistence type="predicted"/>
<evidence type="ECO:0000259" key="3">
    <source>
        <dbReference type="Pfam" id="PF13649"/>
    </source>
</evidence>